<gene>
    <name evidence="1" type="ORF">S01H1_08100</name>
</gene>
<dbReference type="EMBL" id="BARS01004155">
    <property type="protein sequence ID" value="GAF73865.1"/>
    <property type="molecule type" value="Genomic_DNA"/>
</dbReference>
<dbReference type="Gene3D" id="3.40.50.1000">
    <property type="entry name" value="HAD superfamily/HAD-like"/>
    <property type="match status" value="1"/>
</dbReference>
<dbReference type="PANTHER" id="PTHR43611">
    <property type="entry name" value="ALPHA-D-GLUCOSE 1-PHOSPHATE PHOSPHATASE"/>
    <property type="match status" value="1"/>
</dbReference>
<dbReference type="InterPro" id="IPR036412">
    <property type="entry name" value="HAD-like_sf"/>
</dbReference>
<dbReference type="SFLD" id="SFLDS00003">
    <property type="entry name" value="Haloacid_Dehalogenase"/>
    <property type="match status" value="1"/>
</dbReference>
<sequence>MGSDRAVRAVFFDFGGVVARLDRELLAAYERRHGLPQGSFFRALYTIPEWKAVEVGQGSEDAWMDAAKRKLDEFAGRVLPEIGEERTTMWRTLDEDVVELIRRLGPRYGVGLLSNATPRLESELNDYHKLGGVFRVIVNSSRVGVAKPDARIYRLAAEQMGVEPSACVHVDDLAHNVEGARQAGFYGIHHRGDYATLERELRSLGVE</sequence>
<dbReference type="AlphaFoldDB" id="X0TCR3"/>
<protein>
    <recommendedName>
        <fullName evidence="2">HAD family phosphatase</fullName>
    </recommendedName>
</protein>
<dbReference type="SFLD" id="SFLDG01129">
    <property type="entry name" value="C1.5:_HAD__Beta-PGM__Phosphata"/>
    <property type="match status" value="1"/>
</dbReference>
<accession>X0TCR3</accession>
<name>X0TCR3_9ZZZZ</name>
<dbReference type="SUPFAM" id="SSF56784">
    <property type="entry name" value="HAD-like"/>
    <property type="match status" value="1"/>
</dbReference>
<dbReference type="Pfam" id="PF00702">
    <property type="entry name" value="Hydrolase"/>
    <property type="match status" value="1"/>
</dbReference>
<feature type="non-terminal residue" evidence="1">
    <location>
        <position position="207"/>
    </location>
</feature>
<dbReference type="PRINTS" id="PR00413">
    <property type="entry name" value="HADHALOGNASE"/>
</dbReference>
<reference evidence="1" key="1">
    <citation type="journal article" date="2014" name="Front. Microbiol.">
        <title>High frequency of phylogenetically diverse reductive dehalogenase-homologous genes in deep subseafloor sedimentary metagenomes.</title>
        <authorList>
            <person name="Kawai M."/>
            <person name="Futagami T."/>
            <person name="Toyoda A."/>
            <person name="Takaki Y."/>
            <person name="Nishi S."/>
            <person name="Hori S."/>
            <person name="Arai W."/>
            <person name="Tsubouchi T."/>
            <person name="Morono Y."/>
            <person name="Uchiyama I."/>
            <person name="Ito T."/>
            <person name="Fujiyama A."/>
            <person name="Inagaki F."/>
            <person name="Takami H."/>
        </authorList>
    </citation>
    <scope>NUCLEOTIDE SEQUENCE</scope>
    <source>
        <strain evidence="1">Expedition CK06-06</strain>
    </source>
</reference>
<comment type="caution">
    <text evidence="1">The sequence shown here is derived from an EMBL/GenBank/DDBJ whole genome shotgun (WGS) entry which is preliminary data.</text>
</comment>
<dbReference type="NCBIfam" id="TIGR01509">
    <property type="entry name" value="HAD-SF-IA-v3"/>
    <property type="match status" value="1"/>
</dbReference>
<organism evidence="1">
    <name type="scientific">marine sediment metagenome</name>
    <dbReference type="NCBI Taxonomy" id="412755"/>
    <lineage>
        <taxon>unclassified sequences</taxon>
        <taxon>metagenomes</taxon>
        <taxon>ecological metagenomes</taxon>
    </lineage>
</organism>
<dbReference type="PANTHER" id="PTHR43611:SF3">
    <property type="entry name" value="FLAVIN MONONUCLEOTIDE HYDROLASE 1, CHLOROPLATIC"/>
    <property type="match status" value="1"/>
</dbReference>
<dbReference type="InterPro" id="IPR006439">
    <property type="entry name" value="HAD-SF_hydro_IA"/>
</dbReference>
<dbReference type="CDD" id="cd02603">
    <property type="entry name" value="HAD_sEH-N_like"/>
    <property type="match status" value="1"/>
</dbReference>
<evidence type="ECO:0000313" key="1">
    <source>
        <dbReference type="EMBL" id="GAF73865.1"/>
    </source>
</evidence>
<dbReference type="InterPro" id="IPR023214">
    <property type="entry name" value="HAD_sf"/>
</dbReference>
<proteinExistence type="predicted"/>
<evidence type="ECO:0008006" key="2">
    <source>
        <dbReference type="Google" id="ProtNLM"/>
    </source>
</evidence>
<dbReference type="NCBIfam" id="TIGR01549">
    <property type="entry name" value="HAD-SF-IA-v1"/>
    <property type="match status" value="1"/>
</dbReference>